<dbReference type="RefSeq" id="WP_209459225.1">
    <property type="nucleotide sequence ID" value="NZ_JAGGKC010000010.1"/>
</dbReference>
<evidence type="ECO:0000313" key="6">
    <source>
        <dbReference type="Proteomes" id="UP001519271"/>
    </source>
</evidence>
<dbReference type="PANTHER" id="PTHR45661:SF3">
    <property type="entry name" value="IG-LIKE DOMAIN-CONTAINING PROTEIN"/>
    <property type="match status" value="1"/>
</dbReference>
<dbReference type="SUPFAM" id="SSF49373">
    <property type="entry name" value="Invasin/intimin cell-adhesion fragments"/>
    <property type="match status" value="5"/>
</dbReference>
<dbReference type="EMBL" id="JAGGKC010000010">
    <property type="protein sequence ID" value="MBP1919008.1"/>
    <property type="molecule type" value="Genomic_DNA"/>
</dbReference>
<protein>
    <submittedName>
        <fullName evidence="5">Repeat protein (TIGR02543 family)</fullName>
    </submittedName>
</protein>
<evidence type="ECO:0000313" key="5">
    <source>
        <dbReference type="EMBL" id="MBP1919008.1"/>
    </source>
</evidence>
<evidence type="ECO:0000256" key="2">
    <source>
        <dbReference type="SAM" id="SignalP"/>
    </source>
</evidence>
<dbReference type="PANTHER" id="PTHR45661">
    <property type="entry name" value="SURFACE ANTIGEN"/>
    <property type="match status" value="1"/>
</dbReference>
<evidence type="ECO:0000256" key="1">
    <source>
        <dbReference type="ARBA" id="ARBA00004196"/>
    </source>
</evidence>
<dbReference type="Gene3D" id="2.60.40.1080">
    <property type="match status" value="5"/>
</dbReference>
<dbReference type="InterPro" id="IPR042229">
    <property type="entry name" value="Listeria/Bacterioides_rpt_sf"/>
</dbReference>
<feature type="signal peptide" evidence="2">
    <location>
        <begin position="1"/>
        <end position="20"/>
    </location>
</feature>
<organism evidence="5 6">
    <name type="scientific">Youngiibacter multivorans</name>
    <dbReference type="NCBI Taxonomy" id="937251"/>
    <lineage>
        <taxon>Bacteria</taxon>
        <taxon>Bacillati</taxon>
        <taxon>Bacillota</taxon>
        <taxon>Clostridia</taxon>
        <taxon>Eubacteriales</taxon>
        <taxon>Clostridiaceae</taxon>
        <taxon>Youngiibacter</taxon>
    </lineage>
</organism>
<dbReference type="SMART" id="SM00635">
    <property type="entry name" value="BID_2"/>
    <property type="match status" value="5"/>
</dbReference>
<dbReference type="InterPro" id="IPR013378">
    <property type="entry name" value="InlB-like_B-rpt"/>
</dbReference>
<evidence type="ECO:0000259" key="4">
    <source>
        <dbReference type="SMART" id="SM00635"/>
    </source>
</evidence>
<dbReference type="Gene3D" id="3.80.10.10">
    <property type="entry name" value="Ribonuclease Inhibitor"/>
    <property type="match status" value="2"/>
</dbReference>
<sequence>MKKRLFALVTLICMMFNLNIMPLKSSTVYAETTIIASGTCGSNLKWVLDSLGVLNISGSGNMDNYTSINGYISSPFSQLSWQIKSATIENGVTSIGDYAFYDCFNLTSISLPEGLSSIGNLAFKGCSSLTSISLPEGLTSIGNYAFKGCSSFTNIILPEGLTSIGRFAFEDCSSVTLIILPESVTSIGDYAFNKIYKWQLKFIVVPNSYAYNYVLNNGLYYQYLVDPNIKYSTDSFLSFRDDYLYLKPLEIRSLSELINYSTDIPFENILFSVLDDSITMISDGKIAGIGEGSCTVNATYGNLSDSFNVVVSASENSISATGISLSEDALTINKGLKIAVKATIEPVTATDRTVTWTTSDMSVVTIQNGVITSVAPGTATVTASINGYSDSIAITVNAPLLALGVDDDDFAVNKNETHKIYCYHYPYYTTDDKTVTYTSSDESIATVDSKGIVTGISLGTATILLTNGSIQKSVNVTVTSRLTGISLNKTSINGIKNSSEQIFVNYDPVDTTDDKTITWSSDNASIAAVDSTGLVSYISKGITTITATVESYSAKCTVIVTEIPLISISLNYSEIDLLYADTISLAVAYEPSNTTDDKSITWTSSDELVATVSSDGTVTAIGNGTATITATTADGNKTASCMVIVAVPVIGVTLDRSELSFTKFGQTDKLIATVAPSNAANQNVTWTSSNESVATVDKDGTVKAVGNGTVTVTVATEDGKKTASCVVTVKDYSGEYHIQSKKSNLVMDVYGGGRDIGTNIIQWRFHGGLNQQWRFESLGNGYYKVTSVLNPTYSLDVYRSGTEIGTNVIQWTYHGGPNQQWKIIENVDGSVSLMSRLAEESGTGYILDVYGGGMDEGVNVIQWTAHYGDNQKWYLEPVQDYTMNYENNGGSAVVSSIVTTGHLVTEPQEPTREGMIFKGWFKDTALTIPWDFAADKMPAQDTTLYAKWMDSTYSVIFDSQGGSAIETKKVDPDTLITPPEAPTKTGYSFCGWYKEADCINQWNFDVDTVMANTTLYAKWIKDWGGTYFIRSKKSNLVMDVFGGGTEMGTNIIQWSYHGGLNQQWKFESLENGYYKITSVLNPQYSLDVYGGGTDLGNRVIQWNYHGGINQQWKIIENDDGSVSLMSRLAEESGTGYLLDVYGGGMDAGVNVIQWTAHYGDNQRWYLESVN</sequence>
<dbReference type="InterPro" id="IPR032675">
    <property type="entry name" value="LRR_dom_sf"/>
</dbReference>
<feature type="domain" description="BIG2" evidence="4">
    <location>
        <begin position="648"/>
        <end position="726"/>
    </location>
</feature>
<feature type="chain" id="PRO_5046782875" evidence="2">
    <location>
        <begin position="21"/>
        <end position="1170"/>
    </location>
</feature>
<dbReference type="NCBIfam" id="TIGR02543">
    <property type="entry name" value="List_Bact_rpt"/>
    <property type="match status" value="2"/>
</dbReference>
<proteinExistence type="predicted"/>
<feature type="domain" description="BIG2" evidence="4">
    <location>
        <begin position="481"/>
        <end position="559"/>
    </location>
</feature>
<dbReference type="Pfam" id="PF02368">
    <property type="entry name" value="Big_2"/>
    <property type="match status" value="5"/>
</dbReference>
<dbReference type="InterPro" id="IPR000772">
    <property type="entry name" value="Ricin_B_lectin"/>
</dbReference>
<keyword evidence="2" id="KW-0732">Signal</keyword>
<accession>A0ABS4G372</accession>
<dbReference type="InterPro" id="IPR053139">
    <property type="entry name" value="Surface_bspA-like"/>
</dbReference>
<dbReference type="CDD" id="cd00161">
    <property type="entry name" value="beta-trefoil_Ricin-like"/>
    <property type="match status" value="2"/>
</dbReference>
<dbReference type="Pfam" id="PF09479">
    <property type="entry name" value="Flg_new"/>
    <property type="match status" value="2"/>
</dbReference>
<dbReference type="Proteomes" id="UP001519271">
    <property type="component" value="Unassembled WGS sequence"/>
</dbReference>
<evidence type="ECO:0000259" key="3">
    <source>
        <dbReference type="SMART" id="SM00458"/>
    </source>
</evidence>
<dbReference type="Gene3D" id="2.60.40.4270">
    <property type="entry name" value="Listeria-Bacteroides repeat domain"/>
    <property type="match status" value="2"/>
</dbReference>
<dbReference type="Pfam" id="PF13306">
    <property type="entry name" value="LRR_5"/>
    <property type="match status" value="1"/>
</dbReference>
<dbReference type="Gene3D" id="2.80.10.50">
    <property type="match status" value="6"/>
</dbReference>
<feature type="domain" description="Ricin B lectin" evidence="3">
    <location>
        <begin position="1024"/>
        <end position="1167"/>
    </location>
</feature>
<comment type="subcellular location">
    <subcellularLocation>
        <location evidence="1">Cell envelope</location>
    </subcellularLocation>
</comment>
<gene>
    <name evidence="5" type="ORF">J2Z34_001493</name>
</gene>
<feature type="domain" description="BIG2" evidence="4">
    <location>
        <begin position="399"/>
        <end position="477"/>
    </location>
</feature>
<keyword evidence="6" id="KW-1185">Reference proteome</keyword>
<name>A0ABS4G372_9CLOT</name>
<feature type="domain" description="Ricin B lectin" evidence="3">
    <location>
        <begin position="733"/>
        <end position="876"/>
    </location>
</feature>
<dbReference type="InterPro" id="IPR003343">
    <property type="entry name" value="Big_2"/>
</dbReference>
<dbReference type="InterPro" id="IPR026906">
    <property type="entry name" value="LRR_5"/>
</dbReference>
<comment type="caution">
    <text evidence="5">The sequence shown here is derived from an EMBL/GenBank/DDBJ whole genome shotgun (WGS) entry which is preliminary data.</text>
</comment>
<reference evidence="5 6" key="1">
    <citation type="submission" date="2021-03" db="EMBL/GenBank/DDBJ databases">
        <title>Genomic Encyclopedia of Type Strains, Phase IV (KMG-IV): sequencing the most valuable type-strain genomes for metagenomic binning, comparative biology and taxonomic classification.</title>
        <authorList>
            <person name="Goeker M."/>
        </authorList>
    </citation>
    <scope>NUCLEOTIDE SEQUENCE [LARGE SCALE GENOMIC DNA]</scope>
    <source>
        <strain evidence="5 6">DSM 6139</strain>
    </source>
</reference>
<dbReference type="Pfam" id="PF00652">
    <property type="entry name" value="Ricin_B_lectin"/>
    <property type="match status" value="1"/>
</dbReference>
<dbReference type="SUPFAM" id="SSF52058">
    <property type="entry name" value="L domain-like"/>
    <property type="match status" value="1"/>
</dbReference>
<dbReference type="SUPFAM" id="SSF50370">
    <property type="entry name" value="Ricin B-like lectins"/>
    <property type="match status" value="2"/>
</dbReference>
<dbReference type="InterPro" id="IPR008964">
    <property type="entry name" value="Invasin/intimin_cell_adhesion"/>
</dbReference>
<dbReference type="Pfam" id="PF14200">
    <property type="entry name" value="RicinB_lectin_2"/>
    <property type="match status" value="1"/>
</dbReference>
<feature type="domain" description="BIG2" evidence="4">
    <location>
        <begin position="564"/>
        <end position="642"/>
    </location>
</feature>
<dbReference type="SMART" id="SM00458">
    <property type="entry name" value="RICIN"/>
    <property type="match status" value="2"/>
</dbReference>
<feature type="domain" description="BIG2" evidence="4">
    <location>
        <begin position="319"/>
        <end position="395"/>
    </location>
</feature>
<dbReference type="InterPro" id="IPR035992">
    <property type="entry name" value="Ricin_B-like_lectins"/>
</dbReference>
<dbReference type="PROSITE" id="PS50231">
    <property type="entry name" value="RICIN_B_LECTIN"/>
    <property type="match status" value="2"/>
</dbReference>